<dbReference type="PANTHER" id="PTHR47326">
    <property type="entry name" value="TRANSPOSABLE ELEMENT TC3 TRANSPOSASE-LIKE PROTEIN"/>
    <property type="match status" value="1"/>
</dbReference>
<dbReference type="InterPro" id="IPR036397">
    <property type="entry name" value="RNaseH_sf"/>
</dbReference>
<keyword evidence="3" id="KW-1185">Reference proteome</keyword>
<organism evidence="2 3">
    <name type="scientific">Lucilia cuprina</name>
    <name type="common">Green bottle fly</name>
    <name type="synonym">Australian sheep blowfly</name>
    <dbReference type="NCBI Taxonomy" id="7375"/>
    <lineage>
        <taxon>Eukaryota</taxon>
        <taxon>Metazoa</taxon>
        <taxon>Ecdysozoa</taxon>
        <taxon>Arthropoda</taxon>
        <taxon>Hexapoda</taxon>
        <taxon>Insecta</taxon>
        <taxon>Pterygota</taxon>
        <taxon>Neoptera</taxon>
        <taxon>Endopterygota</taxon>
        <taxon>Diptera</taxon>
        <taxon>Brachycera</taxon>
        <taxon>Muscomorpha</taxon>
        <taxon>Oestroidea</taxon>
        <taxon>Calliphoridae</taxon>
        <taxon>Luciliinae</taxon>
        <taxon>Lucilia</taxon>
    </lineage>
</organism>
<dbReference type="GO" id="GO:0003676">
    <property type="term" value="F:nucleic acid binding"/>
    <property type="evidence" value="ECO:0007669"/>
    <property type="project" value="InterPro"/>
</dbReference>
<proteinExistence type="predicted"/>
<dbReference type="EMBL" id="JRES01000469">
    <property type="protein sequence ID" value="KNC30997.1"/>
    <property type="molecule type" value="Genomic_DNA"/>
</dbReference>
<evidence type="ECO:0000313" key="3">
    <source>
        <dbReference type="Proteomes" id="UP000037069"/>
    </source>
</evidence>
<comment type="caution">
    <text evidence="2">The sequence shown here is derived from an EMBL/GenBank/DDBJ whole genome shotgun (WGS) entry which is preliminary data.</text>
</comment>
<accession>A0A0L0CFL8</accession>
<dbReference type="Gene3D" id="3.30.420.10">
    <property type="entry name" value="Ribonuclease H-like superfamily/Ribonuclease H"/>
    <property type="match status" value="1"/>
</dbReference>
<dbReference type="InterPro" id="IPR038717">
    <property type="entry name" value="Tc1-like_DDE_dom"/>
</dbReference>
<protein>
    <recommendedName>
        <fullName evidence="1">Tc1-like transposase DDE domain-containing protein</fullName>
    </recommendedName>
</protein>
<reference evidence="2 3" key="1">
    <citation type="journal article" date="2015" name="Nat. Commun.">
        <title>Lucilia cuprina genome unlocks parasitic fly biology to underpin future interventions.</title>
        <authorList>
            <person name="Anstead C.A."/>
            <person name="Korhonen P.K."/>
            <person name="Young N.D."/>
            <person name="Hall R.S."/>
            <person name="Jex A.R."/>
            <person name="Murali S.C."/>
            <person name="Hughes D.S."/>
            <person name="Lee S.F."/>
            <person name="Perry T."/>
            <person name="Stroehlein A.J."/>
            <person name="Ansell B.R."/>
            <person name="Breugelmans B."/>
            <person name="Hofmann A."/>
            <person name="Qu J."/>
            <person name="Dugan S."/>
            <person name="Lee S.L."/>
            <person name="Chao H."/>
            <person name="Dinh H."/>
            <person name="Han Y."/>
            <person name="Doddapaneni H.V."/>
            <person name="Worley K.C."/>
            <person name="Muzny D.M."/>
            <person name="Ioannidis P."/>
            <person name="Waterhouse R.M."/>
            <person name="Zdobnov E.M."/>
            <person name="James P.J."/>
            <person name="Bagnall N.H."/>
            <person name="Kotze A.C."/>
            <person name="Gibbs R.A."/>
            <person name="Richards S."/>
            <person name="Batterham P."/>
            <person name="Gasser R.B."/>
        </authorList>
    </citation>
    <scope>NUCLEOTIDE SEQUENCE [LARGE SCALE GENOMIC DNA]</scope>
    <source>
        <strain evidence="2 3">LS</strain>
        <tissue evidence="2">Full body</tissue>
    </source>
</reference>
<dbReference type="Pfam" id="PF13358">
    <property type="entry name" value="DDE_3"/>
    <property type="match status" value="1"/>
</dbReference>
<sequence>MVWACFSYYGVGPIYWIKTIMDQHVYVDILENVMLPYAEEEMPLLWVFQQDKDPKHTSRKARQWLLDHSINIMKWPAQSPDLNPIENLWADVKKKILSEAKPTNNEQLWKVIKESWEKIPKKRCEDLVNSMPNRCAAVIANKGHATKY</sequence>
<evidence type="ECO:0000313" key="2">
    <source>
        <dbReference type="EMBL" id="KNC30997.1"/>
    </source>
</evidence>
<dbReference type="PANTHER" id="PTHR47326:SF1">
    <property type="entry name" value="HTH PSQ-TYPE DOMAIN-CONTAINING PROTEIN"/>
    <property type="match status" value="1"/>
</dbReference>
<feature type="domain" description="Tc1-like transposase DDE" evidence="1">
    <location>
        <begin position="18"/>
        <end position="108"/>
    </location>
</feature>
<gene>
    <name evidence="2" type="ORF">FF38_03163</name>
</gene>
<dbReference type="AlphaFoldDB" id="A0A0L0CFL8"/>
<name>A0A0L0CFL8_LUCCU</name>
<evidence type="ECO:0000259" key="1">
    <source>
        <dbReference type="Pfam" id="PF13358"/>
    </source>
</evidence>
<dbReference type="Proteomes" id="UP000037069">
    <property type="component" value="Unassembled WGS sequence"/>
</dbReference>
<dbReference type="STRING" id="7375.A0A0L0CFL8"/>
<dbReference type="OMA" id="IMDQHVY"/>